<evidence type="ECO:0000313" key="1">
    <source>
        <dbReference type="EMBL" id="MCF3947254.1"/>
    </source>
</evidence>
<gene>
    <name evidence="1" type="ORF">L2A60_11265</name>
</gene>
<keyword evidence="2" id="KW-1185">Reference proteome</keyword>
<dbReference type="EMBL" id="JAKGBZ010000020">
    <property type="protein sequence ID" value="MCF3947254.1"/>
    <property type="molecule type" value="Genomic_DNA"/>
</dbReference>
<evidence type="ECO:0008006" key="3">
    <source>
        <dbReference type="Google" id="ProtNLM"/>
    </source>
</evidence>
<proteinExistence type="predicted"/>
<sequence>MPAVSMVWSAQWDRDPAAIWLREQVAATLAGYGDMPTRSAASDSGR</sequence>
<evidence type="ECO:0000313" key="2">
    <source>
        <dbReference type="Proteomes" id="UP001521209"/>
    </source>
</evidence>
<comment type="caution">
    <text evidence="1">The sequence shown here is derived from an EMBL/GenBank/DDBJ whole genome shotgun (WGS) entry which is preliminary data.</text>
</comment>
<reference evidence="1 2" key="1">
    <citation type="submission" date="2022-01" db="EMBL/GenBank/DDBJ databases">
        <authorList>
            <person name="Won M."/>
            <person name="Kim S.-J."/>
            <person name="Kwon S.-W."/>
        </authorList>
    </citation>
    <scope>NUCLEOTIDE SEQUENCE [LARGE SCALE GENOMIC DNA]</scope>
    <source>
        <strain evidence="1 2">KCTC 23505</strain>
    </source>
</reference>
<organism evidence="1 2">
    <name type="scientific">Acidiphilium iwatense</name>
    <dbReference type="NCBI Taxonomy" id="768198"/>
    <lineage>
        <taxon>Bacteria</taxon>
        <taxon>Pseudomonadati</taxon>
        <taxon>Pseudomonadota</taxon>
        <taxon>Alphaproteobacteria</taxon>
        <taxon>Acetobacterales</taxon>
        <taxon>Acidocellaceae</taxon>
        <taxon>Acidiphilium</taxon>
    </lineage>
</organism>
<dbReference type="Proteomes" id="UP001521209">
    <property type="component" value="Unassembled WGS sequence"/>
</dbReference>
<accession>A0ABS9DWY9</accession>
<name>A0ABS9DWY9_9PROT</name>
<protein>
    <recommendedName>
        <fullName evidence="3">LysR family transcriptional regulator</fullName>
    </recommendedName>
</protein>